<dbReference type="GO" id="GO:0008168">
    <property type="term" value="F:methyltransferase activity"/>
    <property type="evidence" value="ECO:0007669"/>
    <property type="project" value="UniProtKB-KW"/>
</dbReference>
<dbReference type="Pfam" id="PF13578">
    <property type="entry name" value="Methyltransf_24"/>
    <property type="match status" value="1"/>
</dbReference>
<name>A0A2P7BUS7_9HYPH</name>
<dbReference type="GO" id="GO:0032259">
    <property type="term" value="P:methylation"/>
    <property type="evidence" value="ECO:0007669"/>
    <property type="project" value="UniProtKB-KW"/>
</dbReference>
<protein>
    <submittedName>
        <fullName evidence="1">Methyltransferase</fullName>
    </submittedName>
</protein>
<proteinExistence type="predicted"/>
<dbReference type="EMBL" id="PGGO01000002">
    <property type="protein sequence ID" value="PSH70223.1"/>
    <property type="molecule type" value="Genomic_DNA"/>
</dbReference>
<dbReference type="PANTHER" id="PTHR40036:SF1">
    <property type="entry name" value="MACROCIN O-METHYLTRANSFERASE"/>
    <property type="match status" value="1"/>
</dbReference>
<gene>
    <name evidence="1" type="ORF">CU102_03800</name>
</gene>
<accession>A0A2P7BUS7</accession>
<keyword evidence="1" id="KW-0489">Methyltransferase</keyword>
<comment type="caution">
    <text evidence="1">The sequence shown here is derived from an EMBL/GenBank/DDBJ whole genome shotgun (WGS) entry which is preliminary data.</text>
</comment>
<organism evidence="1 2">
    <name type="scientific">Phyllobacterium brassicacearum</name>
    <dbReference type="NCBI Taxonomy" id="314235"/>
    <lineage>
        <taxon>Bacteria</taxon>
        <taxon>Pseudomonadati</taxon>
        <taxon>Pseudomonadota</taxon>
        <taxon>Alphaproteobacteria</taxon>
        <taxon>Hyphomicrobiales</taxon>
        <taxon>Phyllobacteriaceae</taxon>
        <taxon>Phyllobacterium</taxon>
    </lineage>
</organism>
<dbReference type="InterPro" id="IPR008884">
    <property type="entry name" value="TylF_MeTrfase"/>
</dbReference>
<dbReference type="InterPro" id="IPR029063">
    <property type="entry name" value="SAM-dependent_MTases_sf"/>
</dbReference>
<keyword evidence="2" id="KW-1185">Reference proteome</keyword>
<evidence type="ECO:0000313" key="1">
    <source>
        <dbReference type="EMBL" id="PSH70223.1"/>
    </source>
</evidence>
<keyword evidence="1" id="KW-0808">Transferase</keyword>
<dbReference type="PANTHER" id="PTHR40036">
    <property type="entry name" value="MACROCIN O-METHYLTRANSFERASE"/>
    <property type="match status" value="1"/>
</dbReference>
<dbReference type="Proteomes" id="UP000241444">
    <property type="component" value="Unassembled WGS sequence"/>
</dbReference>
<dbReference type="AlphaFoldDB" id="A0A2P7BUS7"/>
<evidence type="ECO:0000313" key="2">
    <source>
        <dbReference type="Proteomes" id="UP000241444"/>
    </source>
</evidence>
<dbReference type="Gene3D" id="3.40.50.150">
    <property type="entry name" value="Vaccinia Virus protein VP39"/>
    <property type="match status" value="1"/>
</dbReference>
<dbReference type="SUPFAM" id="SSF53335">
    <property type="entry name" value="S-adenosyl-L-methionine-dependent methyltransferases"/>
    <property type="match status" value="1"/>
</dbReference>
<sequence>MYAKLKTAAYQRLKWWMSENVYNHEGAARLVAFAEGAAYAASNMKGAIACDFKDDVMMRTLDLAPPEGLVLEFGVWNGATVNMIADRVGSSRQVHGFDSFEGLPEDWFGEYVKGMFHTGGKLPNVRPNVKLHAGWFENTLPDFISKQRENIAFIHVDCDLYSSTKTIFDFLGDRLVPGSVILFDEYFNYPGWREHEYRAFHELIEERALKYRWVAYNRREYNAGVQITN</sequence>
<reference evidence="2" key="1">
    <citation type="submission" date="2017-11" db="EMBL/GenBank/DDBJ databases">
        <authorList>
            <person name="Kuznetsova I."/>
            <person name="Sazanova A."/>
            <person name="Chirak E."/>
            <person name="Safronova V."/>
            <person name="Willems A."/>
        </authorList>
    </citation>
    <scope>NUCLEOTIDE SEQUENCE [LARGE SCALE GENOMIC DNA]</scope>
    <source>
        <strain evidence="2">STM 196</strain>
    </source>
</reference>